<feature type="domain" description="ABC transporter" evidence="5">
    <location>
        <begin position="243"/>
        <end position="481"/>
    </location>
</feature>
<organism evidence="6 7">
    <name type="scientific">Nocardia jiangxiensis</name>
    <dbReference type="NCBI Taxonomy" id="282685"/>
    <lineage>
        <taxon>Bacteria</taxon>
        <taxon>Bacillati</taxon>
        <taxon>Actinomycetota</taxon>
        <taxon>Actinomycetes</taxon>
        <taxon>Mycobacteriales</taxon>
        <taxon>Nocardiaceae</taxon>
        <taxon>Nocardia</taxon>
    </lineage>
</organism>
<dbReference type="EMBL" id="JBIAQY010000002">
    <property type="protein sequence ID" value="MFF3567877.1"/>
    <property type="molecule type" value="Genomic_DNA"/>
</dbReference>
<evidence type="ECO:0000256" key="4">
    <source>
        <dbReference type="ARBA" id="ARBA00022840"/>
    </source>
</evidence>
<dbReference type="InterPro" id="IPR027417">
    <property type="entry name" value="P-loop_NTPase"/>
</dbReference>
<dbReference type="Gene3D" id="3.40.50.300">
    <property type="entry name" value="P-loop containing nucleotide triphosphate hydrolases"/>
    <property type="match status" value="2"/>
</dbReference>
<proteinExistence type="inferred from homology"/>
<dbReference type="GO" id="GO:0005524">
    <property type="term" value="F:ATP binding"/>
    <property type="evidence" value="ECO:0007669"/>
    <property type="project" value="UniProtKB-KW"/>
</dbReference>
<dbReference type="InterPro" id="IPR003439">
    <property type="entry name" value="ABC_transporter-like_ATP-bd"/>
</dbReference>
<dbReference type="InterPro" id="IPR050319">
    <property type="entry name" value="ABC_transp_ATP-bind"/>
</dbReference>
<gene>
    <name evidence="6" type="ORF">ACFYXQ_08850</name>
</gene>
<keyword evidence="7" id="KW-1185">Reference proteome</keyword>
<protein>
    <submittedName>
        <fullName evidence="6">ABC transporter ATP-binding protein</fullName>
    </submittedName>
</protein>
<dbReference type="SMART" id="SM00382">
    <property type="entry name" value="AAA"/>
    <property type="match status" value="2"/>
</dbReference>
<evidence type="ECO:0000256" key="1">
    <source>
        <dbReference type="ARBA" id="ARBA00005417"/>
    </source>
</evidence>
<dbReference type="SUPFAM" id="SSF52540">
    <property type="entry name" value="P-loop containing nucleoside triphosphate hydrolases"/>
    <property type="match status" value="2"/>
</dbReference>
<dbReference type="PROSITE" id="PS50893">
    <property type="entry name" value="ABC_TRANSPORTER_2"/>
    <property type="match status" value="2"/>
</dbReference>
<evidence type="ECO:0000313" key="6">
    <source>
        <dbReference type="EMBL" id="MFF3567877.1"/>
    </source>
</evidence>
<dbReference type="InterPro" id="IPR003593">
    <property type="entry name" value="AAA+_ATPase"/>
</dbReference>
<evidence type="ECO:0000256" key="3">
    <source>
        <dbReference type="ARBA" id="ARBA00022741"/>
    </source>
</evidence>
<keyword evidence="4 6" id="KW-0067">ATP-binding</keyword>
<comment type="similarity">
    <text evidence="1">Belongs to the ABC transporter superfamily.</text>
</comment>
<keyword evidence="3" id="KW-0547">Nucleotide-binding</keyword>
<dbReference type="Pfam" id="PF00005">
    <property type="entry name" value="ABC_tran"/>
    <property type="match status" value="2"/>
</dbReference>
<evidence type="ECO:0000256" key="2">
    <source>
        <dbReference type="ARBA" id="ARBA00022448"/>
    </source>
</evidence>
<dbReference type="PROSITE" id="PS00211">
    <property type="entry name" value="ABC_TRANSPORTER_1"/>
    <property type="match status" value="2"/>
</dbReference>
<dbReference type="Proteomes" id="UP001601992">
    <property type="component" value="Unassembled WGS sequence"/>
</dbReference>
<sequence>MSTPAIVVDALTLANINGDTVLRDISGNVPHGAVTAVRGASGSGKTTLMQAAVGHLPPAIRHRAGSISVLDHDILALDPRRLRELRRTRIAFVGQDPGSALNPTMRVRALLTELAPDDGAPEPAELLARVGLSGELAGRRAGELSGGQQRRVALARALSRDARILLVDEPFAGLDPAARQDIARVLRELADHDDMAIVLSGHQHEQLDALADNDIHLDRRAIGHSAIRCSPADPVAKEGVSALSCRGIGVRRGESTVLSDIDFDADRGGAIAVIGESGAGKTTLARVLAGLEPRATGSIRLDGTAIPLTAPRRTESVCRGIQLVPQDPSSTLNPRRIVAEIIGRPLARRGLRNRADRERAVEELLDAVGLSRDHMHRRPAELSGGQRQRVSIARALAHQPRVLICDEVTSALDPATATAIMDVLRETTTTHGTALIIISHDHELVARYCDRAVELRGGVLTASRPLGEMTAQQELRRITAG</sequence>
<dbReference type="PANTHER" id="PTHR43776:SF7">
    <property type="entry name" value="D,D-DIPEPTIDE TRANSPORT ATP-BINDING PROTEIN DDPF-RELATED"/>
    <property type="match status" value="1"/>
</dbReference>
<name>A0ABW6RV44_9NOCA</name>
<dbReference type="RefSeq" id="WP_387403066.1">
    <property type="nucleotide sequence ID" value="NZ_JBIAQY010000002.1"/>
</dbReference>
<dbReference type="CDD" id="cd03257">
    <property type="entry name" value="ABC_NikE_OppD_transporters"/>
    <property type="match status" value="1"/>
</dbReference>
<evidence type="ECO:0000313" key="7">
    <source>
        <dbReference type="Proteomes" id="UP001601992"/>
    </source>
</evidence>
<dbReference type="PANTHER" id="PTHR43776">
    <property type="entry name" value="TRANSPORT ATP-BINDING PROTEIN"/>
    <property type="match status" value="1"/>
</dbReference>
<comment type="caution">
    <text evidence="6">The sequence shown here is derived from an EMBL/GenBank/DDBJ whole genome shotgun (WGS) entry which is preliminary data.</text>
</comment>
<reference evidence="6 7" key="1">
    <citation type="submission" date="2024-10" db="EMBL/GenBank/DDBJ databases">
        <title>The Natural Products Discovery Center: Release of the First 8490 Sequenced Strains for Exploring Actinobacteria Biosynthetic Diversity.</title>
        <authorList>
            <person name="Kalkreuter E."/>
            <person name="Kautsar S.A."/>
            <person name="Yang D."/>
            <person name="Bader C.D."/>
            <person name="Teijaro C.N."/>
            <person name="Fluegel L."/>
            <person name="Davis C.M."/>
            <person name="Simpson J.R."/>
            <person name="Lauterbach L."/>
            <person name="Steele A.D."/>
            <person name="Gui C."/>
            <person name="Meng S."/>
            <person name="Li G."/>
            <person name="Viehrig K."/>
            <person name="Ye F."/>
            <person name="Su P."/>
            <person name="Kiefer A.F."/>
            <person name="Nichols A."/>
            <person name="Cepeda A.J."/>
            <person name="Yan W."/>
            <person name="Fan B."/>
            <person name="Jiang Y."/>
            <person name="Adhikari A."/>
            <person name="Zheng C.-J."/>
            <person name="Schuster L."/>
            <person name="Cowan T.M."/>
            <person name="Smanski M.J."/>
            <person name="Chevrette M.G."/>
            <person name="De Carvalho L.P.S."/>
            <person name="Shen B."/>
        </authorList>
    </citation>
    <scope>NUCLEOTIDE SEQUENCE [LARGE SCALE GENOMIC DNA]</scope>
    <source>
        <strain evidence="6 7">NPDC002593</strain>
    </source>
</reference>
<accession>A0ABW6RV44</accession>
<keyword evidence="2" id="KW-0813">Transport</keyword>
<feature type="domain" description="ABC transporter" evidence="5">
    <location>
        <begin position="6"/>
        <end position="244"/>
    </location>
</feature>
<evidence type="ECO:0000259" key="5">
    <source>
        <dbReference type="PROSITE" id="PS50893"/>
    </source>
</evidence>
<dbReference type="InterPro" id="IPR017871">
    <property type="entry name" value="ABC_transporter-like_CS"/>
</dbReference>